<dbReference type="PRINTS" id="PR00463">
    <property type="entry name" value="EP450I"/>
</dbReference>
<evidence type="ECO:0000256" key="2">
    <source>
        <dbReference type="ARBA" id="ARBA00004370"/>
    </source>
</evidence>
<name>F8NJD0_SERL9</name>
<dbReference type="InterPro" id="IPR017972">
    <property type="entry name" value="Cyt_P450_CS"/>
</dbReference>
<dbReference type="RefSeq" id="XP_007314070.1">
    <property type="nucleotide sequence ID" value="XM_007314008.1"/>
</dbReference>
<keyword evidence="8 15" id="KW-1133">Transmembrane helix</keyword>
<dbReference type="KEGG" id="sla:SERLADRAFT_433786"/>
<dbReference type="GO" id="GO:0020037">
    <property type="term" value="F:heme binding"/>
    <property type="evidence" value="ECO:0007669"/>
    <property type="project" value="InterPro"/>
</dbReference>
<evidence type="ECO:0000256" key="9">
    <source>
        <dbReference type="ARBA" id="ARBA00023002"/>
    </source>
</evidence>
<dbReference type="SUPFAM" id="SSF48264">
    <property type="entry name" value="Cytochrome P450"/>
    <property type="match status" value="1"/>
</dbReference>
<sequence length="550" mass="62404">MDAYRHQIELVLTKVTLQAPSGFQAPLRLPDSTHAVRSKLAILVYSSMVLNRSGARTVPPSTMLSILVWYTFAFSALFYAILHSRLFKLFSVPSHLRHLPHVPALPLLWSYIRREPEDVRMKRFLLPLVNESSESSEGIALMWAFGGWVVHILDPQLYAQVKGLTTKHFSTKDLPIFRFTGLSNIVTTNGEEWKKHSRVIIEAFTSPIPVDLFVSLAKALYEVIDQAPTINTEDHHVNWSDLAQRFSLDAVSYSILGFDFDAIRTESQFVKEFNAYMDEAAVVLYIIFPSIEKILPRKFSSSLLNSLNDRMQDMIQVKKSDPGEDIMSYLLKSPDMSEKDLRDNMSMLIFAGHETTAGALSTLVYHLADNQDIQKAAREEVLRVLGPSADPSLPLMGPKSLPYVNACVKESLRINPPASYTIPRISPESISLGKYHIPPNTPITPNLYAMHHNETVWSDPHVFRPERFLEDESSELKNAWIPFSSGPRQCPAKNFVMYEVRTLAAMLLREYEWKFPEDSVHRGGVKNGFSTFALTIPYKLDIIFSKRGQE</sequence>
<evidence type="ECO:0000256" key="13">
    <source>
        <dbReference type="PIRSR" id="PIRSR602401-1"/>
    </source>
</evidence>
<dbReference type="PRINTS" id="PR00385">
    <property type="entry name" value="P450"/>
</dbReference>
<comment type="pathway">
    <text evidence="3">Secondary metabolite biosynthesis; terpenoid biosynthesis.</text>
</comment>
<dbReference type="OrthoDB" id="1470350at2759"/>
<dbReference type="EMBL" id="GL945429">
    <property type="protein sequence ID" value="EGO29828.1"/>
    <property type="molecule type" value="Genomic_DNA"/>
</dbReference>
<feature type="transmembrane region" description="Helical" evidence="15">
    <location>
        <begin position="62"/>
        <end position="82"/>
    </location>
</feature>
<evidence type="ECO:0000256" key="4">
    <source>
        <dbReference type="ARBA" id="ARBA00010617"/>
    </source>
</evidence>
<feature type="binding site" description="axial binding residue" evidence="13">
    <location>
        <position position="490"/>
    </location>
    <ligand>
        <name>heme</name>
        <dbReference type="ChEBI" id="CHEBI:30413"/>
    </ligand>
    <ligandPart>
        <name>Fe</name>
        <dbReference type="ChEBI" id="CHEBI:18248"/>
    </ligandPart>
</feature>
<keyword evidence="7 13" id="KW-0479">Metal-binding</keyword>
<protein>
    <recommendedName>
        <fullName evidence="17">Cytochrome P450</fullName>
    </recommendedName>
</protein>
<dbReference type="GeneID" id="18814241"/>
<evidence type="ECO:0000256" key="3">
    <source>
        <dbReference type="ARBA" id="ARBA00004721"/>
    </source>
</evidence>
<dbReference type="GO" id="GO:0016705">
    <property type="term" value="F:oxidoreductase activity, acting on paired donors, with incorporation or reduction of molecular oxygen"/>
    <property type="evidence" value="ECO:0007669"/>
    <property type="project" value="InterPro"/>
</dbReference>
<comment type="similarity">
    <text evidence="4 14">Belongs to the cytochrome P450 family.</text>
</comment>
<comment type="cofactor">
    <cofactor evidence="1 13">
        <name>heme</name>
        <dbReference type="ChEBI" id="CHEBI:30413"/>
    </cofactor>
</comment>
<dbReference type="Proteomes" id="UP000008064">
    <property type="component" value="Unassembled WGS sequence"/>
</dbReference>
<keyword evidence="10 13" id="KW-0408">Iron</keyword>
<evidence type="ECO:0000256" key="1">
    <source>
        <dbReference type="ARBA" id="ARBA00001971"/>
    </source>
</evidence>
<evidence type="ECO:0000256" key="5">
    <source>
        <dbReference type="ARBA" id="ARBA00022617"/>
    </source>
</evidence>
<evidence type="ECO:0000256" key="6">
    <source>
        <dbReference type="ARBA" id="ARBA00022692"/>
    </source>
</evidence>
<reference evidence="16" key="1">
    <citation type="submission" date="2011-04" db="EMBL/GenBank/DDBJ databases">
        <title>Evolution of plant cell wall degrading machinery underlies the functional diversity of forest fungi.</title>
        <authorList>
            <consortium name="US DOE Joint Genome Institute (JGI-PGF)"/>
            <person name="Eastwood D.C."/>
            <person name="Floudas D."/>
            <person name="Binder M."/>
            <person name="Majcherczyk A."/>
            <person name="Schneider P."/>
            <person name="Aerts A."/>
            <person name="Asiegbu F.O."/>
            <person name="Baker S.E."/>
            <person name="Barry K."/>
            <person name="Bendiksby M."/>
            <person name="Blumentritt M."/>
            <person name="Coutinho P.M."/>
            <person name="Cullen D."/>
            <person name="Cullen D."/>
            <person name="Gathman A."/>
            <person name="Goodell B."/>
            <person name="Henrissat B."/>
            <person name="Ihrmark K."/>
            <person name="Kauserud H."/>
            <person name="Kohler A."/>
            <person name="LaButti K."/>
            <person name="Lapidus A."/>
            <person name="Lavin J.L."/>
            <person name="Lee Y.-H."/>
            <person name="Lindquist E."/>
            <person name="Lilly W."/>
            <person name="Lucas S."/>
            <person name="Morin E."/>
            <person name="Murat C."/>
            <person name="Oguiza J.A."/>
            <person name="Park J."/>
            <person name="Pisabarro A.G."/>
            <person name="Riley R."/>
            <person name="Rosling A."/>
            <person name="Salamov A."/>
            <person name="Schmidt O."/>
            <person name="Schmutz J."/>
            <person name="Skrede I."/>
            <person name="Stenlid J."/>
            <person name="Wiebenga A."/>
            <person name="Xie X."/>
            <person name="Kues U."/>
            <person name="Hibbett D.S."/>
            <person name="Hoffmeister D."/>
            <person name="Hogberg N."/>
            <person name="Martin F."/>
            <person name="Grigoriev I.V."/>
            <person name="Watkinson S.C."/>
        </authorList>
    </citation>
    <scope>NUCLEOTIDE SEQUENCE</scope>
    <source>
        <strain evidence="16">S7.9</strain>
    </source>
</reference>
<keyword evidence="5 13" id="KW-0349">Heme</keyword>
<dbReference type="Gene3D" id="1.10.630.10">
    <property type="entry name" value="Cytochrome P450"/>
    <property type="match status" value="1"/>
</dbReference>
<dbReference type="HOGENOM" id="CLU_001570_5_13_1"/>
<dbReference type="InterPro" id="IPR001128">
    <property type="entry name" value="Cyt_P450"/>
</dbReference>
<comment type="subcellular location">
    <subcellularLocation>
        <location evidence="2">Membrane</location>
    </subcellularLocation>
</comment>
<keyword evidence="11 14" id="KW-0503">Monooxygenase</keyword>
<dbReference type="Pfam" id="PF00067">
    <property type="entry name" value="p450"/>
    <property type="match status" value="1"/>
</dbReference>
<evidence type="ECO:0000256" key="15">
    <source>
        <dbReference type="SAM" id="Phobius"/>
    </source>
</evidence>
<dbReference type="InterPro" id="IPR036396">
    <property type="entry name" value="Cyt_P450_sf"/>
</dbReference>
<keyword evidence="6 15" id="KW-0812">Transmembrane</keyword>
<evidence type="ECO:0000256" key="10">
    <source>
        <dbReference type="ARBA" id="ARBA00023004"/>
    </source>
</evidence>
<dbReference type="GO" id="GO:0016020">
    <property type="term" value="C:membrane"/>
    <property type="evidence" value="ECO:0007669"/>
    <property type="project" value="UniProtKB-SubCell"/>
</dbReference>
<dbReference type="PANTHER" id="PTHR24305">
    <property type="entry name" value="CYTOCHROME P450"/>
    <property type="match status" value="1"/>
</dbReference>
<keyword evidence="12 15" id="KW-0472">Membrane</keyword>
<evidence type="ECO:0000256" key="11">
    <source>
        <dbReference type="ARBA" id="ARBA00023033"/>
    </source>
</evidence>
<dbReference type="AlphaFoldDB" id="F8NJD0"/>
<dbReference type="InterPro" id="IPR050121">
    <property type="entry name" value="Cytochrome_P450_monoxygenase"/>
</dbReference>
<proteinExistence type="inferred from homology"/>
<evidence type="ECO:0000256" key="14">
    <source>
        <dbReference type="RuleBase" id="RU000461"/>
    </source>
</evidence>
<evidence type="ECO:0008006" key="17">
    <source>
        <dbReference type="Google" id="ProtNLM"/>
    </source>
</evidence>
<evidence type="ECO:0000256" key="8">
    <source>
        <dbReference type="ARBA" id="ARBA00022989"/>
    </source>
</evidence>
<dbReference type="PROSITE" id="PS00086">
    <property type="entry name" value="CYTOCHROME_P450"/>
    <property type="match status" value="1"/>
</dbReference>
<dbReference type="GO" id="GO:0005506">
    <property type="term" value="F:iron ion binding"/>
    <property type="evidence" value="ECO:0007669"/>
    <property type="project" value="InterPro"/>
</dbReference>
<dbReference type="PANTHER" id="PTHR24305:SF166">
    <property type="entry name" value="CYTOCHROME P450 12A4, MITOCHONDRIAL-RELATED"/>
    <property type="match status" value="1"/>
</dbReference>
<evidence type="ECO:0000313" key="16">
    <source>
        <dbReference type="EMBL" id="EGO29828.1"/>
    </source>
</evidence>
<keyword evidence="9 14" id="KW-0560">Oxidoreductase</keyword>
<evidence type="ECO:0000256" key="12">
    <source>
        <dbReference type="ARBA" id="ARBA00023136"/>
    </source>
</evidence>
<evidence type="ECO:0000256" key="7">
    <source>
        <dbReference type="ARBA" id="ARBA00022723"/>
    </source>
</evidence>
<gene>
    <name evidence="16" type="ORF">SERLADRAFT_433786</name>
</gene>
<dbReference type="InterPro" id="IPR002401">
    <property type="entry name" value="Cyt_P450_E_grp-I"/>
</dbReference>
<dbReference type="GO" id="GO:0004497">
    <property type="term" value="F:monooxygenase activity"/>
    <property type="evidence" value="ECO:0007669"/>
    <property type="project" value="UniProtKB-KW"/>
</dbReference>
<organism>
    <name type="scientific">Serpula lacrymans var. lacrymans (strain S7.9)</name>
    <name type="common">Dry rot fungus</name>
    <dbReference type="NCBI Taxonomy" id="578457"/>
    <lineage>
        <taxon>Eukaryota</taxon>
        <taxon>Fungi</taxon>
        <taxon>Dikarya</taxon>
        <taxon>Basidiomycota</taxon>
        <taxon>Agaricomycotina</taxon>
        <taxon>Agaricomycetes</taxon>
        <taxon>Agaricomycetidae</taxon>
        <taxon>Boletales</taxon>
        <taxon>Coniophorineae</taxon>
        <taxon>Serpulaceae</taxon>
        <taxon>Serpula</taxon>
    </lineage>
</organism>
<accession>F8NJD0</accession>